<name>A0ACC1M2S2_9FUNG</name>
<evidence type="ECO:0000313" key="2">
    <source>
        <dbReference type="Proteomes" id="UP001139981"/>
    </source>
</evidence>
<gene>
    <name evidence="1" type="ORF">IWW38_003286</name>
</gene>
<organism evidence="1 2">
    <name type="scientific">Coemansia aciculifera</name>
    <dbReference type="NCBI Taxonomy" id="417176"/>
    <lineage>
        <taxon>Eukaryota</taxon>
        <taxon>Fungi</taxon>
        <taxon>Fungi incertae sedis</taxon>
        <taxon>Zoopagomycota</taxon>
        <taxon>Kickxellomycotina</taxon>
        <taxon>Kickxellomycetes</taxon>
        <taxon>Kickxellales</taxon>
        <taxon>Kickxellaceae</taxon>
        <taxon>Coemansia</taxon>
    </lineage>
</organism>
<feature type="non-terminal residue" evidence="1">
    <location>
        <position position="578"/>
    </location>
</feature>
<evidence type="ECO:0000313" key="1">
    <source>
        <dbReference type="EMBL" id="KAJ2892260.1"/>
    </source>
</evidence>
<reference evidence="1" key="1">
    <citation type="submission" date="2022-07" db="EMBL/GenBank/DDBJ databases">
        <title>Phylogenomic reconstructions and comparative analyses of Kickxellomycotina fungi.</title>
        <authorList>
            <person name="Reynolds N.K."/>
            <person name="Stajich J.E."/>
            <person name="Barry K."/>
            <person name="Grigoriev I.V."/>
            <person name="Crous P."/>
            <person name="Smith M.E."/>
        </authorList>
    </citation>
    <scope>NUCLEOTIDE SEQUENCE</scope>
    <source>
        <strain evidence="1">CBS 190363</strain>
    </source>
</reference>
<dbReference type="Proteomes" id="UP001139981">
    <property type="component" value="Unassembled WGS sequence"/>
</dbReference>
<protein>
    <submittedName>
        <fullName evidence="1">Uncharacterized protein</fullName>
    </submittedName>
</protein>
<accession>A0ACC1M2S2</accession>
<sequence length="578" mass="62914">MSAHAGCDERVADHTKHDRKSHALQDEIAVSGATSRHYVAGTSTAFTSRSPLSPLQLQRTGRDLWRETLQGQRHARRSNSALSPRHGNRIKSRVRPAKDDHPVRRSLDSQRPDIARRGYGLGVTDGADAAGESPYLVGSVGDGYSRPMWSDEQLRRARRFSSGHTRGASCPTLNITRIMRSISVSAGHGTGVSRLTPRQTRRESGMPGNSPGATAIEFYRQHQKQHCYPADAMTLPVLATINSCSGEESPAARATPCPETLTTDCSSNNNNTIGSNVLDHQPPLCIRTDVRPISTLPLPPAFCLAEGLRRRISVRQREVGTPDFMAQSEAASPLPLEEKEEEEDDDEAIVTTGRSAELHHSHEPGSETHQFAALSSLSPPPSSAPSTRSTCSSARWSTISAESPHKRYSYSSSAIAEALRNLQSVAKGDIFGDSDSNSLGRGSGDESMTITLKAPRKLGDGESEGDDTGDFAHNNRSRGDTLGNSNGESFALSDPPSLRPSSERNKVAIPAVYLDGAASLWDQYVAELESSEFDSNIHLKRQRVSQFMRVPWHVEKLLWFGIAICFDALIYVFSILPA</sequence>
<dbReference type="EMBL" id="JANBVB010000774">
    <property type="protein sequence ID" value="KAJ2892260.1"/>
    <property type="molecule type" value="Genomic_DNA"/>
</dbReference>
<keyword evidence="2" id="KW-1185">Reference proteome</keyword>
<comment type="caution">
    <text evidence="1">The sequence shown here is derived from an EMBL/GenBank/DDBJ whole genome shotgun (WGS) entry which is preliminary data.</text>
</comment>
<proteinExistence type="predicted"/>